<proteinExistence type="predicted"/>
<dbReference type="eggNOG" id="KOG3854">
    <property type="taxonomic scope" value="Eukaryota"/>
</dbReference>
<accession>L1J456</accession>
<dbReference type="EnsemblProtists" id="EKX42870">
    <property type="protein sequence ID" value="EKX42870"/>
    <property type="gene ID" value="GUITHDRAFT_59509"/>
</dbReference>
<dbReference type="HOGENOM" id="CLU_012966_1_0_1"/>
<feature type="non-terminal residue" evidence="2">
    <location>
        <position position="1"/>
    </location>
</feature>
<reference evidence="4" key="2">
    <citation type="submission" date="2012-11" db="EMBL/GenBank/DDBJ databases">
        <authorList>
            <person name="Kuo A."/>
            <person name="Curtis B.A."/>
            <person name="Tanifuji G."/>
            <person name="Burki F."/>
            <person name="Gruber A."/>
            <person name="Irimia M."/>
            <person name="Maruyama S."/>
            <person name="Arias M.C."/>
            <person name="Ball S.G."/>
            <person name="Gile G.H."/>
            <person name="Hirakawa Y."/>
            <person name="Hopkins J.F."/>
            <person name="Rensing S.A."/>
            <person name="Schmutz J."/>
            <person name="Symeonidi A."/>
            <person name="Elias M."/>
            <person name="Eveleigh R.J."/>
            <person name="Herman E.K."/>
            <person name="Klute M.J."/>
            <person name="Nakayama T."/>
            <person name="Obornik M."/>
            <person name="Reyes-Prieto A."/>
            <person name="Armbrust E.V."/>
            <person name="Aves S.J."/>
            <person name="Beiko R.G."/>
            <person name="Coutinho P."/>
            <person name="Dacks J.B."/>
            <person name="Durnford D.G."/>
            <person name="Fast N.M."/>
            <person name="Green B.R."/>
            <person name="Grisdale C."/>
            <person name="Hempe F."/>
            <person name="Henrissat B."/>
            <person name="Hoppner M.P."/>
            <person name="Ishida K.-I."/>
            <person name="Kim E."/>
            <person name="Koreny L."/>
            <person name="Kroth P.G."/>
            <person name="Liu Y."/>
            <person name="Malik S.-B."/>
            <person name="Maier U.G."/>
            <person name="McRose D."/>
            <person name="Mock T."/>
            <person name="Neilson J.A."/>
            <person name="Onodera N.T."/>
            <person name="Poole A.M."/>
            <person name="Pritham E.J."/>
            <person name="Richards T.A."/>
            <person name="Rocap G."/>
            <person name="Roy S.W."/>
            <person name="Sarai C."/>
            <person name="Schaack S."/>
            <person name="Shirato S."/>
            <person name="Slamovits C.H."/>
            <person name="Spencer D.F."/>
            <person name="Suzuki S."/>
            <person name="Worden A.Z."/>
            <person name="Zauner S."/>
            <person name="Barry K."/>
            <person name="Bell C."/>
            <person name="Bharti A.K."/>
            <person name="Crow J.A."/>
            <person name="Grimwood J."/>
            <person name="Kramer R."/>
            <person name="Lindquist E."/>
            <person name="Lucas S."/>
            <person name="Salamov A."/>
            <person name="McFadden G.I."/>
            <person name="Lane C.E."/>
            <person name="Keeling P.J."/>
            <person name="Gray M.W."/>
            <person name="Grigoriev I.V."/>
            <person name="Archibald J.M."/>
        </authorList>
    </citation>
    <scope>NUCLEOTIDE SEQUENCE</scope>
    <source>
        <strain evidence="4">CCMP2712</strain>
    </source>
</reference>
<dbReference type="SMART" id="SM00731">
    <property type="entry name" value="SprT"/>
    <property type="match status" value="1"/>
</dbReference>
<name>L1J456_GUITC</name>
<reference evidence="3" key="3">
    <citation type="submission" date="2015-06" db="UniProtKB">
        <authorList>
            <consortium name="EnsemblProtists"/>
        </authorList>
    </citation>
    <scope>IDENTIFICATION</scope>
</reference>
<evidence type="ECO:0000313" key="3">
    <source>
        <dbReference type="EnsemblProtists" id="EKX42870"/>
    </source>
</evidence>
<protein>
    <recommendedName>
        <fullName evidence="1">SprT-like domain-containing protein</fullName>
    </recommendedName>
</protein>
<dbReference type="PANTHER" id="PTHR23099:SF0">
    <property type="entry name" value="GERM CELL NUCLEAR ACIDIC PROTEIN"/>
    <property type="match status" value="1"/>
</dbReference>
<dbReference type="Proteomes" id="UP000011087">
    <property type="component" value="Unassembled WGS sequence"/>
</dbReference>
<reference evidence="2 4" key="1">
    <citation type="journal article" date="2012" name="Nature">
        <title>Algal genomes reveal evolutionary mosaicism and the fate of nucleomorphs.</title>
        <authorList>
            <consortium name="DOE Joint Genome Institute"/>
            <person name="Curtis B.A."/>
            <person name="Tanifuji G."/>
            <person name="Burki F."/>
            <person name="Gruber A."/>
            <person name="Irimia M."/>
            <person name="Maruyama S."/>
            <person name="Arias M.C."/>
            <person name="Ball S.G."/>
            <person name="Gile G.H."/>
            <person name="Hirakawa Y."/>
            <person name="Hopkins J.F."/>
            <person name="Kuo A."/>
            <person name="Rensing S.A."/>
            <person name="Schmutz J."/>
            <person name="Symeonidi A."/>
            <person name="Elias M."/>
            <person name="Eveleigh R.J."/>
            <person name="Herman E.K."/>
            <person name="Klute M.J."/>
            <person name="Nakayama T."/>
            <person name="Obornik M."/>
            <person name="Reyes-Prieto A."/>
            <person name="Armbrust E.V."/>
            <person name="Aves S.J."/>
            <person name="Beiko R.G."/>
            <person name="Coutinho P."/>
            <person name="Dacks J.B."/>
            <person name="Durnford D.G."/>
            <person name="Fast N.M."/>
            <person name="Green B.R."/>
            <person name="Grisdale C.J."/>
            <person name="Hempel F."/>
            <person name="Henrissat B."/>
            <person name="Hoppner M.P."/>
            <person name="Ishida K."/>
            <person name="Kim E."/>
            <person name="Koreny L."/>
            <person name="Kroth P.G."/>
            <person name="Liu Y."/>
            <person name="Malik S.B."/>
            <person name="Maier U.G."/>
            <person name="McRose D."/>
            <person name="Mock T."/>
            <person name="Neilson J.A."/>
            <person name="Onodera N.T."/>
            <person name="Poole A.M."/>
            <person name="Pritham E.J."/>
            <person name="Richards T.A."/>
            <person name="Rocap G."/>
            <person name="Roy S.W."/>
            <person name="Sarai C."/>
            <person name="Schaack S."/>
            <person name="Shirato S."/>
            <person name="Slamovits C.H."/>
            <person name="Spencer D.F."/>
            <person name="Suzuki S."/>
            <person name="Worden A.Z."/>
            <person name="Zauner S."/>
            <person name="Barry K."/>
            <person name="Bell C."/>
            <person name="Bharti A.K."/>
            <person name="Crow J.A."/>
            <person name="Grimwood J."/>
            <person name="Kramer R."/>
            <person name="Lindquist E."/>
            <person name="Lucas S."/>
            <person name="Salamov A."/>
            <person name="McFadden G.I."/>
            <person name="Lane C.E."/>
            <person name="Keeling P.J."/>
            <person name="Gray M.W."/>
            <person name="Grigoriev I.V."/>
            <person name="Archibald J.M."/>
        </authorList>
    </citation>
    <scope>NUCLEOTIDE SEQUENCE</scope>
    <source>
        <strain evidence="2 4">CCMP2712</strain>
    </source>
</reference>
<dbReference type="Pfam" id="PF10263">
    <property type="entry name" value="SprT-like"/>
    <property type="match status" value="1"/>
</dbReference>
<dbReference type="AlphaFoldDB" id="L1J456"/>
<dbReference type="OMA" id="WRCEGEN"/>
<organism evidence="2">
    <name type="scientific">Guillardia theta (strain CCMP2712)</name>
    <name type="common">Cryptophyte</name>
    <dbReference type="NCBI Taxonomy" id="905079"/>
    <lineage>
        <taxon>Eukaryota</taxon>
        <taxon>Cryptophyceae</taxon>
        <taxon>Pyrenomonadales</taxon>
        <taxon>Geminigeraceae</taxon>
        <taxon>Guillardia</taxon>
    </lineage>
</organism>
<dbReference type="OrthoDB" id="20772at2759"/>
<evidence type="ECO:0000313" key="2">
    <source>
        <dbReference type="EMBL" id="EKX42870.1"/>
    </source>
</evidence>
<dbReference type="InterPro" id="IPR006640">
    <property type="entry name" value="SprT-like_domain"/>
</dbReference>
<evidence type="ECO:0000259" key="1">
    <source>
        <dbReference type="SMART" id="SM00731"/>
    </source>
</evidence>
<dbReference type="PaxDb" id="55529-EKX42870"/>
<dbReference type="RefSeq" id="XP_005829850.1">
    <property type="nucleotide sequence ID" value="XM_005829793.1"/>
</dbReference>
<dbReference type="GO" id="GO:0006950">
    <property type="term" value="P:response to stress"/>
    <property type="evidence" value="ECO:0007669"/>
    <property type="project" value="UniProtKB-ARBA"/>
</dbReference>
<dbReference type="PANTHER" id="PTHR23099">
    <property type="entry name" value="TRANSCRIPTIONAL REGULATOR"/>
    <property type="match status" value="1"/>
</dbReference>
<dbReference type="GO" id="GO:0005634">
    <property type="term" value="C:nucleus"/>
    <property type="evidence" value="ECO:0007669"/>
    <property type="project" value="TreeGrafter"/>
</dbReference>
<dbReference type="KEGG" id="gtt:GUITHDRAFT_59509"/>
<dbReference type="GeneID" id="17299437"/>
<feature type="non-terminal residue" evidence="2">
    <location>
        <position position="199"/>
    </location>
</feature>
<dbReference type="EMBL" id="JH993014">
    <property type="protein sequence ID" value="EKX42870.1"/>
    <property type="molecule type" value="Genomic_DNA"/>
</dbReference>
<gene>
    <name evidence="2" type="ORF">GUITHDRAFT_59509</name>
</gene>
<dbReference type="STRING" id="905079.L1J456"/>
<feature type="domain" description="SprT-like" evidence="1">
    <location>
        <begin position="1"/>
        <end position="154"/>
    </location>
</feature>
<evidence type="ECO:0000313" key="4">
    <source>
        <dbReference type="Proteomes" id="UP000011087"/>
    </source>
</evidence>
<keyword evidence="4" id="KW-1185">Reference proteome</keyword>
<sequence length="199" mass="22672">YHELNQAVFDDALPQDLEIKWTNSYSKTAGVTSFKLRYDDQGFVEYTAAVELSGKVVDSEERLKSTLAHEICHVAQWVLDKESKPPHGNSFKKWAERVESYDPLLKVDTCHSYDINYKFRYRCVECGCEYGRQTNSIDINEKACGECSGRLEALQTPRPATGFAAFIQRHFMKARTALTMEEASEPAHGTVMALLSKMW</sequence>